<organism evidence="1 2">
    <name type="scientific">Nitrosococcus wardiae</name>
    <dbReference type="NCBI Taxonomy" id="1814290"/>
    <lineage>
        <taxon>Bacteria</taxon>
        <taxon>Pseudomonadati</taxon>
        <taxon>Pseudomonadota</taxon>
        <taxon>Gammaproteobacteria</taxon>
        <taxon>Chromatiales</taxon>
        <taxon>Chromatiaceae</taxon>
        <taxon>Nitrosococcus</taxon>
    </lineage>
</organism>
<keyword evidence="2" id="KW-1185">Reference proteome</keyword>
<gene>
    <name evidence="1" type="ORF">E3U44_18320</name>
</gene>
<name>A0A4P7C5F5_9GAMM</name>
<dbReference type="OrthoDB" id="9255845at2"/>
<reference evidence="1 2" key="1">
    <citation type="submission" date="2019-03" db="EMBL/GenBank/DDBJ databases">
        <title>The genome sequence of Nitrosococcus wardiae strain D1FHST reveals the archetypal metabolic capacity of ammonia-oxidizing Gammaproteobacteria.</title>
        <authorList>
            <person name="Wang L."/>
            <person name="Lim C.K."/>
            <person name="Hanson T.E."/>
            <person name="Dang H."/>
            <person name="Klotz M.G."/>
        </authorList>
    </citation>
    <scope>NUCLEOTIDE SEQUENCE [LARGE SCALE GENOMIC DNA]</scope>
    <source>
        <strain evidence="1 2">D1FHS</strain>
    </source>
</reference>
<evidence type="ECO:0000313" key="2">
    <source>
        <dbReference type="Proteomes" id="UP000294325"/>
    </source>
</evidence>
<sequence length="194" mass="22076">MNSELKRLIKISGTALEAEDRFLREAIAKNQTAYPSGKGGILRINNERYYQFIILRALVSSFPFTAEVEIKSHDLILKYPDDASKWFAVIEMKRWMSSKGEQEIPSVIRDINDKLRPSHAKNTLMLIFSASTSGTINTHLGWLSKRLGISQVEDCSAWESYYFPTVNEVGKDVEFWLASYQVNRANMAPANYGT</sequence>
<evidence type="ECO:0000313" key="1">
    <source>
        <dbReference type="EMBL" id="QBQ56236.1"/>
    </source>
</evidence>
<proteinExistence type="predicted"/>
<dbReference type="AlphaFoldDB" id="A0A4P7C5F5"/>
<dbReference type="Proteomes" id="UP000294325">
    <property type="component" value="Chromosome"/>
</dbReference>
<protein>
    <submittedName>
        <fullName evidence="1">Uncharacterized protein</fullName>
    </submittedName>
</protein>
<dbReference type="EMBL" id="CP038033">
    <property type="protein sequence ID" value="QBQ56236.1"/>
    <property type="molecule type" value="Genomic_DNA"/>
</dbReference>
<dbReference type="KEGG" id="nwr:E3U44_18320"/>
<accession>A0A4P7C5F5</accession>